<dbReference type="InterPro" id="IPR012448">
    <property type="entry name" value="DUF1652"/>
</dbReference>
<name>A0A4Q9QIR9_9GAMM</name>
<gene>
    <name evidence="1" type="ORF">DNK06_17815</name>
</gene>
<evidence type="ECO:0000313" key="1">
    <source>
        <dbReference type="EMBL" id="TBU75819.1"/>
    </source>
</evidence>
<protein>
    <recommendedName>
        <fullName evidence="3">DUF1652 domain-containing protein</fullName>
    </recommendedName>
</protein>
<organism evidence="1 2">
    <name type="scientific">Phytopseudomonas daroniae</name>
    <dbReference type="NCBI Taxonomy" id="2487519"/>
    <lineage>
        <taxon>Bacteria</taxon>
        <taxon>Pseudomonadati</taxon>
        <taxon>Pseudomonadota</taxon>
        <taxon>Gammaproteobacteria</taxon>
        <taxon>Pseudomonadales</taxon>
        <taxon>Pseudomonadaceae</taxon>
        <taxon>Phytopseudomonas</taxon>
    </lineage>
</organism>
<accession>A0A4Q9QIR9</accession>
<proteinExistence type="predicted"/>
<reference evidence="1 2" key="1">
    <citation type="submission" date="2018-06" db="EMBL/GenBank/DDBJ databases">
        <title>Three novel Pseudomonas species isolated from symptomatic oak.</title>
        <authorList>
            <person name="Bueno-Gonzalez V."/>
            <person name="Brady C."/>
        </authorList>
    </citation>
    <scope>NUCLEOTIDE SEQUENCE [LARGE SCALE GENOMIC DNA]</scope>
    <source>
        <strain evidence="1 2">P9A</strain>
    </source>
</reference>
<dbReference type="RefSeq" id="WP_131181342.1">
    <property type="nucleotide sequence ID" value="NZ_QJUI01000015.1"/>
</dbReference>
<evidence type="ECO:0000313" key="2">
    <source>
        <dbReference type="Proteomes" id="UP000292302"/>
    </source>
</evidence>
<sequence length="88" mass="10299">MRFLDAMALLYNYFTPIVVRVSLDTPSSMSVTLDEPDYSMVIHVNDIPCKTSLTPMEVFEIIQLIEDRVRSEAPEVFDRHRVHKMLRQ</sequence>
<keyword evidence="2" id="KW-1185">Reference proteome</keyword>
<dbReference type="Proteomes" id="UP000292302">
    <property type="component" value="Unassembled WGS sequence"/>
</dbReference>
<dbReference type="AlphaFoldDB" id="A0A4Q9QIR9"/>
<dbReference type="OrthoDB" id="6902206at2"/>
<dbReference type="Pfam" id="PF07865">
    <property type="entry name" value="DUF1652"/>
    <property type="match status" value="1"/>
</dbReference>
<dbReference type="EMBL" id="QJUI01000015">
    <property type="protein sequence ID" value="TBU75819.1"/>
    <property type="molecule type" value="Genomic_DNA"/>
</dbReference>
<comment type="caution">
    <text evidence="1">The sequence shown here is derived from an EMBL/GenBank/DDBJ whole genome shotgun (WGS) entry which is preliminary data.</text>
</comment>
<evidence type="ECO:0008006" key="3">
    <source>
        <dbReference type="Google" id="ProtNLM"/>
    </source>
</evidence>